<sequence>MILVLAIILFIIFLIYSIKPRREEYTLEGLKLSWKNKASIEGVVTKWIITLKDSSGNVIHTYENNESKNLKNFTDVTMNIVDKKEFESSIIGNNTLELYYNEIKPDTKLYTKTVTFTEEDFGGITLDMNKLEEVQEFKPAFSYEFIMNKKNQTLGIHIEYIKLDGVLATKAQTTIHKPPNRNNKPDNMFSIGSGTVNYAAWNANGHNVGDKIFTIVSDKKVDKIDIVYTRPRYAPGWIIKENGVAKITETFNRGNNMTPRPVVYTYNIKDGTSSPPTFSYEFIMNKKNQTLGIHVGWIKLDGVLATKEQTTIHKPPNRNNNSNHMFTGDNNYSSWNANGHNVGDKIFTIESNKQIEKIDISYARPRYGPGWIIKENGVAKITETSNRGNNLTPSPAVYTYNIKDGTTSSLDPMKQFTTGEWLYMKGGKSEYKKYCRDYGTKITCTTDNKNNQTRFAFKKNSDGTYSFRGGRYNKWCADEGWRIKCDRGGIGSWEKFRINRNSDGTYSFRGGRDNKWCADEGNTIRCNRGGIGSWERFKIGKA</sequence>
<dbReference type="CDD" id="cd00257">
    <property type="entry name" value="beta-trefoil_FSCN-like"/>
    <property type="match status" value="1"/>
</dbReference>
<reference evidence="1" key="1">
    <citation type="submission" date="2019-02" db="EMBL/GenBank/DDBJ databases">
        <authorList>
            <person name="Bachy C."/>
            <person name="Yung C.-M."/>
            <person name="Roux S."/>
            <person name="Sullivan M.B."/>
            <person name="Worden A.Z."/>
        </authorList>
    </citation>
    <scope>NUCLEOTIDE SEQUENCE</scope>
    <source>
        <strain evidence="1">BII-V1</strain>
    </source>
</reference>
<protein>
    <submittedName>
        <fullName evidence="1">Uncharacterized protein</fullName>
    </submittedName>
</protein>
<organism evidence="1">
    <name type="scientific">Bathycoccus sp. RCC716 virus 1</name>
    <dbReference type="NCBI Taxonomy" id="2530038"/>
    <lineage>
        <taxon>Viruses</taxon>
        <taxon>Varidnaviria</taxon>
        <taxon>Bamfordvirae</taxon>
        <taxon>Nucleocytoviricota</taxon>
        <taxon>Megaviricetes</taxon>
        <taxon>Algavirales</taxon>
        <taxon>Phycodnaviridae</taxon>
        <taxon>Prasinovirus</taxon>
    </lineage>
</organism>
<accession>A0A7S6NY23</accession>
<dbReference type="InterPro" id="IPR008999">
    <property type="entry name" value="Actin-crosslinking"/>
</dbReference>
<evidence type="ECO:0000313" key="1">
    <source>
        <dbReference type="EMBL" id="QOR60251.1"/>
    </source>
</evidence>
<dbReference type="EMBL" id="MK522034">
    <property type="protein sequence ID" value="QOR60251.1"/>
    <property type="molecule type" value="Genomic_DNA"/>
</dbReference>
<proteinExistence type="predicted"/>
<dbReference type="Gene3D" id="2.80.10.50">
    <property type="match status" value="1"/>
</dbReference>
<name>A0A7S6NY23_9PHYC</name>
<dbReference type="SUPFAM" id="SSF50405">
    <property type="entry name" value="Actin-crosslinking proteins"/>
    <property type="match status" value="1"/>
</dbReference>